<dbReference type="InterPro" id="IPR001647">
    <property type="entry name" value="HTH_TetR"/>
</dbReference>
<gene>
    <name evidence="6" type="ORF">GCM10009007_06000</name>
</gene>
<evidence type="ECO:0000256" key="4">
    <source>
        <dbReference type="PROSITE-ProRule" id="PRU00335"/>
    </source>
</evidence>
<proteinExistence type="predicted"/>
<feature type="DNA-binding region" description="H-T-H motif" evidence="4">
    <location>
        <begin position="35"/>
        <end position="54"/>
    </location>
</feature>
<dbReference type="PANTHER" id="PTHR47506:SF1">
    <property type="entry name" value="HTH-TYPE TRANSCRIPTIONAL REGULATOR YJDC"/>
    <property type="match status" value="1"/>
</dbReference>
<dbReference type="Pfam" id="PF16925">
    <property type="entry name" value="TetR_C_13"/>
    <property type="match status" value="1"/>
</dbReference>
<dbReference type="Pfam" id="PF00440">
    <property type="entry name" value="TetR_N"/>
    <property type="match status" value="1"/>
</dbReference>
<dbReference type="PRINTS" id="PR00455">
    <property type="entry name" value="HTHTETR"/>
</dbReference>
<name>A0A8J3CM27_9BURK</name>
<dbReference type="InterPro" id="IPR011075">
    <property type="entry name" value="TetR_C"/>
</dbReference>
<keyword evidence="7" id="KW-1185">Reference proteome</keyword>
<accession>A0A8J3CM27</accession>
<evidence type="ECO:0000256" key="1">
    <source>
        <dbReference type="ARBA" id="ARBA00023015"/>
    </source>
</evidence>
<evidence type="ECO:0000313" key="7">
    <source>
        <dbReference type="Proteomes" id="UP000614287"/>
    </source>
</evidence>
<keyword evidence="1" id="KW-0805">Transcription regulation</keyword>
<dbReference type="InterPro" id="IPR009057">
    <property type="entry name" value="Homeodomain-like_sf"/>
</dbReference>
<evidence type="ECO:0000313" key="6">
    <source>
        <dbReference type="EMBL" id="GHA68149.1"/>
    </source>
</evidence>
<dbReference type="EMBL" id="BMZG01000003">
    <property type="protein sequence ID" value="GHA68149.1"/>
    <property type="molecule type" value="Genomic_DNA"/>
</dbReference>
<dbReference type="AlphaFoldDB" id="A0A8J3CM27"/>
<dbReference type="PROSITE" id="PS50977">
    <property type="entry name" value="HTH_TETR_2"/>
    <property type="match status" value="1"/>
</dbReference>
<reference evidence="6" key="1">
    <citation type="journal article" date="2014" name="Int. J. Syst. Evol. Microbiol.">
        <title>Complete genome sequence of Corynebacterium casei LMG S-19264T (=DSM 44701T), isolated from a smear-ripened cheese.</title>
        <authorList>
            <consortium name="US DOE Joint Genome Institute (JGI-PGF)"/>
            <person name="Walter F."/>
            <person name="Albersmeier A."/>
            <person name="Kalinowski J."/>
            <person name="Ruckert C."/>
        </authorList>
    </citation>
    <scope>NUCLEOTIDE SEQUENCE</scope>
    <source>
        <strain evidence="6">KCTC 32501</strain>
    </source>
</reference>
<keyword evidence="2 4" id="KW-0238">DNA-binding</keyword>
<evidence type="ECO:0000256" key="3">
    <source>
        <dbReference type="ARBA" id="ARBA00023163"/>
    </source>
</evidence>
<feature type="domain" description="HTH tetR-type" evidence="5">
    <location>
        <begin position="12"/>
        <end position="72"/>
    </location>
</feature>
<dbReference type="GO" id="GO:0003677">
    <property type="term" value="F:DNA binding"/>
    <property type="evidence" value="ECO:0007669"/>
    <property type="project" value="UniProtKB-UniRule"/>
</dbReference>
<protein>
    <submittedName>
        <fullName evidence="6">TetR family transcriptional regulator</fullName>
    </submittedName>
</protein>
<dbReference type="Gene3D" id="1.10.357.10">
    <property type="entry name" value="Tetracycline Repressor, domain 2"/>
    <property type="match status" value="1"/>
</dbReference>
<dbReference type="SUPFAM" id="SSF48498">
    <property type="entry name" value="Tetracyclin repressor-like, C-terminal domain"/>
    <property type="match status" value="1"/>
</dbReference>
<dbReference type="SUPFAM" id="SSF46689">
    <property type="entry name" value="Homeodomain-like"/>
    <property type="match status" value="1"/>
</dbReference>
<keyword evidence="3" id="KW-0804">Transcription</keyword>
<evidence type="ECO:0000259" key="5">
    <source>
        <dbReference type="PROSITE" id="PS50977"/>
    </source>
</evidence>
<dbReference type="RefSeq" id="WP_189491430.1">
    <property type="nucleotide sequence ID" value="NZ_BMZG01000003.1"/>
</dbReference>
<organism evidence="6 7">
    <name type="scientific">Formosimonas limnophila</name>
    <dbReference type="NCBI Taxonomy" id="1384487"/>
    <lineage>
        <taxon>Bacteria</taxon>
        <taxon>Pseudomonadati</taxon>
        <taxon>Pseudomonadota</taxon>
        <taxon>Betaproteobacteria</taxon>
        <taxon>Burkholderiales</taxon>
        <taxon>Burkholderiaceae</taxon>
        <taxon>Formosimonas</taxon>
    </lineage>
</organism>
<comment type="caution">
    <text evidence="6">The sequence shown here is derived from an EMBL/GenBank/DDBJ whole genome shotgun (WGS) entry which is preliminary data.</text>
</comment>
<dbReference type="PANTHER" id="PTHR47506">
    <property type="entry name" value="TRANSCRIPTIONAL REGULATORY PROTEIN"/>
    <property type="match status" value="1"/>
</dbReference>
<dbReference type="InterPro" id="IPR036271">
    <property type="entry name" value="Tet_transcr_reg_TetR-rel_C_sf"/>
</dbReference>
<dbReference type="Proteomes" id="UP000614287">
    <property type="component" value="Unassembled WGS sequence"/>
</dbReference>
<sequence>MNSSISSPISATDNRAKLLSTARVLAQTRGFNAFSYRDLAEIVGIKTASIHYHFPNKDDLGVALIHQYTESMMVALHDIDSQPIGYLAQFNQFVQIFEQTSESSEQWCLAGMFASDVQTLSEAMRQAVTAFFIQVEQWLNALLERAVAANAFRPLVPISQLAPMILASLEGALLTTRLMNQPMRLQGTAQSLTKLLGIR</sequence>
<evidence type="ECO:0000256" key="2">
    <source>
        <dbReference type="ARBA" id="ARBA00023125"/>
    </source>
</evidence>
<reference evidence="6" key="2">
    <citation type="submission" date="2020-09" db="EMBL/GenBank/DDBJ databases">
        <authorList>
            <person name="Sun Q."/>
            <person name="Kim S."/>
        </authorList>
    </citation>
    <scope>NUCLEOTIDE SEQUENCE</scope>
    <source>
        <strain evidence="6">KCTC 32501</strain>
    </source>
</reference>